<comment type="caution">
    <text evidence="9">The sequence shown here is derived from an EMBL/GenBank/DDBJ whole genome shotgun (WGS) entry which is preliminary data.</text>
</comment>
<dbReference type="InterPro" id="IPR036264">
    <property type="entry name" value="Bact_exopeptidase_dim_dom"/>
</dbReference>
<dbReference type="GO" id="GO:0046872">
    <property type="term" value="F:metal ion binding"/>
    <property type="evidence" value="ECO:0007669"/>
    <property type="project" value="UniProtKB-KW"/>
</dbReference>
<dbReference type="Pfam" id="PF07687">
    <property type="entry name" value="M20_dimer"/>
    <property type="match status" value="1"/>
</dbReference>
<evidence type="ECO:0000256" key="3">
    <source>
        <dbReference type="ARBA" id="ARBA00006247"/>
    </source>
</evidence>
<dbReference type="Proteomes" id="UP001530400">
    <property type="component" value="Unassembled WGS sequence"/>
</dbReference>
<dbReference type="InterPro" id="IPR010182">
    <property type="entry name" value="ArgE/DapE"/>
</dbReference>
<evidence type="ECO:0000313" key="10">
    <source>
        <dbReference type="Proteomes" id="UP001530400"/>
    </source>
</evidence>
<reference evidence="9 10" key="1">
    <citation type="submission" date="2024-10" db="EMBL/GenBank/DDBJ databases">
        <title>Updated reference genomes for cyclostephanoid diatoms.</title>
        <authorList>
            <person name="Roberts W.R."/>
            <person name="Alverson A.J."/>
        </authorList>
    </citation>
    <scope>NUCLEOTIDE SEQUENCE [LARGE SCALE GENOMIC DNA]</scope>
    <source>
        <strain evidence="9 10">AJA010-31</strain>
    </source>
</reference>
<feature type="domain" description="Peptidase M20 dimerisation" evidence="8">
    <location>
        <begin position="210"/>
        <end position="328"/>
    </location>
</feature>
<dbReference type="PANTHER" id="PTHR43808">
    <property type="entry name" value="ACETYLORNITHINE DEACETYLASE"/>
    <property type="match status" value="1"/>
</dbReference>
<dbReference type="Gene3D" id="3.30.70.360">
    <property type="match status" value="1"/>
</dbReference>
<dbReference type="EMBL" id="JALLPJ020001126">
    <property type="protein sequence ID" value="KAL3775938.1"/>
    <property type="molecule type" value="Genomic_DNA"/>
</dbReference>
<dbReference type="PANTHER" id="PTHR43808:SF25">
    <property type="entry name" value="PEPTIDASE M20 DIMERISATION DOMAIN-CONTAINING PROTEIN"/>
    <property type="match status" value="1"/>
</dbReference>
<accession>A0ABD3NJ15</accession>
<organism evidence="9 10">
    <name type="scientific">Cyclotella atomus</name>
    <dbReference type="NCBI Taxonomy" id="382360"/>
    <lineage>
        <taxon>Eukaryota</taxon>
        <taxon>Sar</taxon>
        <taxon>Stramenopiles</taxon>
        <taxon>Ochrophyta</taxon>
        <taxon>Bacillariophyta</taxon>
        <taxon>Coscinodiscophyceae</taxon>
        <taxon>Thalassiosirophycidae</taxon>
        <taxon>Stephanodiscales</taxon>
        <taxon>Stephanodiscaceae</taxon>
        <taxon>Cyclotella</taxon>
    </lineage>
</organism>
<comment type="cofactor">
    <cofactor evidence="2">
        <name>Zn(2+)</name>
        <dbReference type="ChEBI" id="CHEBI:29105"/>
    </cofactor>
</comment>
<comment type="similarity">
    <text evidence="3">Belongs to the peptidase M20A family.</text>
</comment>
<dbReference type="SUPFAM" id="SSF53187">
    <property type="entry name" value="Zn-dependent exopeptidases"/>
    <property type="match status" value="1"/>
</dbReference>
<evidence type="ECO:0000256" key="7">
    <source>
        <dbReference type="ARBA" id="ARBA00023285"/>
    </source>
</evidence>
<evidence type="ECO:0000259" key="8">
    <source>
        <dbReference type="Pfam" id="PF07687"/>
    </source>
</evidence>
<keyword evidence="7" id="KW-0170">Cobalt</keyword>
<evidence type="ECO:0000256" key="2">
    <source>
        <dbReference type="ARBA" id="ARBA00001947"/>
    </source>
</evidence>
<keyword evidence="6" id="KW-0862">Zinc</keyword>
<keyword evidence="10" id="KW-1185">Reference proteome</keyword>
<gene>
    <name evidence="9" type="ORF">ACHAWO_011870</name>
</gene>
<evidence type="ECO:0000256" key="1">
    <source>
        <dbReference type="ARBA" id="ARBA00001941"/>
    </source>
</evidence>
<dbReference type="InterPro" id="IPR050072">
    <property type="entry name" value="Peptidase_M20A"/>
</dbReference>
<dbReference type="InterPro" id="IPR011650">
    <property type="entry name" value="Peptidase_M20_dimer"/>
</dbReference>
<evidence type="ECO:0000256" key="6">
    <source>
        <dbReference type="ARBA" id="ARBA00022833"/>
    </source>
</evidence>
<evidence type="ECO:0000313" key="9">
    <source>
        <dbReference type="EMBL" id="KAL3775938.1"/>
    </source>
</evidence>
<dbReference type="Pfam" id="PF01546">
    <property type="entry name" value="Peptidase_M20"/>
    <property type="match status" value="1"/>
</dbReference>
<dbReference type="GO" id="GO:0016787">
    <property type="term" value="F:hydrolase activity"/>
    <property type="evidence" value="ECO:0007669"/>
    <property type="project" value="UniProtKB-KW"/>
</dbReference>
<keyword evidence="4" id="KW-0479">Metal-binding</keyword>
<dbReference type="InterPro" id="IPR002933">
    <property type="entry name" value="Peptidase_M20"/>
</dbReference>
<dbReference type="NCBIfam" id="TIGR01910">
    <property type="entry name" value="DapE-ArgE"/>
    <property type="match status" value="1"/>
</dbReference>
<dbReference type="SUPFAM" id="SSF55031">
    <property type="entry name" value="Bacterial exopeptidase dimerisation domain"/>
    <property type="match status" value="1"/>
</dbReference>
<dbReference type="AlphaFoldDB" id="A0ABD3NJ15"/>
<sequence>MTAPTNKEILTAVSAIQAEAISFLHQIVSIDSTLDKGEGLVQSTIHSQLQDLLCDDGQYTLQRIPVKHDEIQNKPGFSPVDWTYDESKFNIICSRTSASEKNGLILQGHVDVVPASTDKWTSPPFTPRIENGRMYGRGTGDMKAGVVAMIYAVVALKRLGYVPSGNLSICTVIEEECTGNGALACLPFLLPQKNKVAVIIPEPFPFITTAQLGVLWFTTRVSGKPCHVLQTSAGSNAIEGAFALFSALKPLEERYNNLEFRNGISGAAAYRGMDHPVNFNLGRIEGGNWASSVPSHCSFETRVGFFPGIDLDKVKRDVESILYEAAEKIGMEIQISYRGFHAQGAVLLPEYVDGAPEKKDEAGKASLQREFVELLQMSHSVASGNNTAASVHNEVAGSSNNDRKNALKLLPITCTTDARFYSSIHHNSEDVVVTCYGPEATNIHGIDESVSLESMRTVTAAVALFIRDWCGVEKNKD</sequence>
<dbReference type="Gene3D" id="3.40.630.10">
    <property type="entry name" value="Zn peptidases"/>
    <property type="match status" value="2"/>
</dbReference>
<keyword evidence="5" id="KW-0378">Hydrolase</keyword>
<protein>
    <recommendedName>
        <fullName evidence="8">Peptidase M20 dimerisation domain-containing protein</fullName>
    </recommendedName>
</protein>
<name>A0ABD3NJ15_9STRA</name>
<proteinExistence type="inferred from homology"/>
<evidence type="ECO:0000256" key="4">
    <source>
        <dbReference type="ARBA" id="ARBA00022723"/>
    </source>
</evidence>
<evidence type="ECO:0000256" key="5">
    <source>
        <dbReference type="ARBA" id="ARBA00022801"/>
    </source>
</evidence>
<comment type="cofactor">
    <cofactor evidence="1">
        <name>Co(2+)</name>
        <dbReference type="ChEBI" id="CHEBI:48828"/>
    </cofactor>
</comment>